<gene>
    <name evidence="1" type="ORF">PGUG_00740</name>
</gene>
<dbReference type="KEGG" id="pgu:PGUG_00740"/>
<dbReference type="AlphaFoldDB" id="A5DBT5"/>
<reference evidence="1 2" key="1">
    <citation type="journal article" date="2009" name="Nature">
        <title>Evolution of pathogenicity and sexual reproduction in eight Candida genomes.</title>
        <authorList>
            <person name="Butler G."/>
            <person name="Rasmussen M.D."/>
            <person name="Lin M.F."/>
            <person name="Santos M.A."/>
            <person name="Sakthikumar S."/>
            <person name="Munro C.A."/>
            <person name="Rheinbay E."/>
            <person name="Grabherr M."/>
            <person name="Forche A."/>
            <person name="Reedy J.L."/>
            <person name="Agrafioti I."/>
            <person name="Arnaud M.B."/>
            <person name="Bates S."/>
            <person name="Brown A.J."/>
            <person name="Brunke S."/>
            <person name="Costanzo M.C."/>
            <person name="Fitzpatrick D.A."/>
            <person name="de Groot P.W."/>
            <person name="Harris D."/>
            <person name="Hoyer L.L."/>
            <person name="Hube B."/>
            <person name="Klis F.M."/>
            <person name="Kodira C."/>
            <person name="Lennard N."/>
            <person name="Logue M.E."/>
            <person name="Martin R."/>
            <person name="Neiman A.M."/>
            <person name="Nikolaou E."/>
            <person name="Quail M.A."/>
            <person name="Quinn J."/>
            <person name="Santos M.C."/>
            <person name="Schmitzberger F.F."/>
            <person name="Sherlock G."/>
            <person name="Shah P."/>
            <person name="Silverstein K.A."/>
            <person name="Skrzypek M.S."/>
            <person name="Soll D."/>
            <person name="Staggs R."/>
            <person name="Stansfield I."/>
            <person name="Stumpf M.P."/>
            <person name="Sudbery P.E."/>
            <person name="Srikantha T."/>
            <person name="Zeng Q."/>
            <person name="Berman J."/>
            <person name="Berriman M."/>
            <person name="Heitman J."/>
            <person name="Gow N.A."/>
            <person name="Lorenz M.C."/>
            <person name="Birren B.W."/>
            <person name="Kellis M."/>
            <person name="Cuomo C.A."/>
        </authorList>
    </citation>
    <scope>NUCLEOTIDE SEQUENCE [LARGE SCALE GENOMIC DNA]</scope>
    <source>
        <strain evidence="2">ATCC 6260 / CBS 566 / DSM 6381 / JCM 1539 / NBRC 10279 / NRRL Y-324</strain>
    </source>
</reference>
<name>A5DBT5_PICGU</name>
<dbReference type="VEuPathDB" id="FungiDB:PGUG_00740"/>
<evidence type="ECO:0000313" key="1">
    <source>
        <dbReference type="EMBL" id="EDK36643.1"/>
    </source>
</evidence>
<sequence length="168" mass="19260">MHYYLHHLIRHKAVPFKFFLAASWISKICLSPVLMNMLSAGCNGLMNRTARPDANAFTSVAVKLTFLLGFRINEKLRITDWLLRYLSPSHNLLVAMLSGVTSTGYWSGPDVEPFCTDDINPSLYKPSAIWRCNRLKGIDVVAARTFVQFFIWLHKCAKWTYDMIVQSK</sequence>
<dbReference type="GeneID" id="5129035"/>
<organism evidence="1 2">
    <name type="scientific">Meyerozyma guilliermondii (strain ATCC 6260 / CBS 566 / DSM 6381 / JCM 1539 / NBRC 10279 / NRRL Y-324)</name>
    <name type="common">Yeast</name>
    <name type="synonym">Candida guilliermondii</name>
    <dbReference type="NCBI Taxonomy" id="294746"/>
    <lineage>
        <taxon>Eukaryota</taxon>
        <taxon>Fungi</taxon>
        <taxon>Dikarya</taxon>
        <taxon>Ascomycota</taxon>
        <taxon>Saccharomycotina</taxon>
        <taxon>Pichiomycetes</taxon>
        <taxon>Debaryomycetaceae</taxon>
        <taxon>Meyerozyma</taxon>
    </lineage>
</organism>
<dbReference type="RefSeq" id="XP_001487364.1">
    <property type="nucleotide sequence ID" value="XM_001487314.1"/>
</dbReference>
<dbReference type="Proteomes" id="UP000001997">
    <property type="component" value="Unassembled WGS sequence"/>
</dbReference>
<dbReference type="InParanoid" id="A5DBT5"/>
<protein>
    <submittedName>
        <fullName evidence="1">Uncharacterized protein</fullName>
    </submittedName>
</protein>
<proteinExistence type="predicted"/>
<evidence type="ECO:0000313" key="2">
    <source>
        <dbReference type="Proteomes" id="UP000001997"/>
    </source>
</evidence>
<dbReference type="EMBL" id="CH408155">
    <property type="protein sequence ID" value="EDK36643.1"/>
    <property type="molecule type" value="Genomic_DNA"/>
</dbReference>
<accession>A5DBT5</accession>
<dbReference type="HOGENOM" id="CLU_1587113_0_0_1"/>
<keyword evidence="2" id="KW-1185">Reference proteome</keyword>